<dbReference type="InterPro" id="IPR043502">
    <property type="entry name" value="DNA/RNA_pol_sf"/>
</dbReference>
<evidence type="ECO:0000256" key="11">
    <source>
        <dbReference type="ARBA" id="ARBA00023014"/>
    </source>
</evidence>
<evidence type="ECO:0000256" key="16">
    <source>
        <dbReference type="SAM" id="MobiDB-lite"/>
    </source>
</evidence>
<evidence type="ECO:0000313" key="23">
    <source>
        <dbReference type="Proteomes" id="UP001583280"/>
    </source>
</evidence>
<keyword evidence="15" id="KW-0004">4Fe-4S</keyword>
<keyword evidence="9 15" id="KW-0239">DNA-directed DNA polymerase</keyword>
<feature type="domain" description="C4-type zinc-finger of DNA polymerase delta" evidence="19">
    <location>
        <begin position="1699"/>
        <end position="1788"/>
    </location>
</feature>
<feature type="region of interest" description="Disordered" evidence="16">
    <location>
        <begin position="901"/>
        <end position="928"/>
    </location>
</feature>
<dbReference type="InterPro" id="IPR036397">
    <property type="entry name" value="RNaseH_sf"/>
</dbReference>
<dbReference type="CDD" id="cd05778">
    <property type="entry name" value="DNA_polB_zeta_exo"/>
    <property type="match status" value="1"/>
</dbReference>
<dbReference type="PANTHER" id="PTHR45812:SF1">
    <property type="entry name" value="DNA POLYMERASE ZETA CATALYTIC SUBUNIT"/>
    <property type="match status" value="1"/>
</dbReference>
<evidence type="ECO:0000259" key="21">
    <source>
        <dbReference type="Pfam" id="PF24065"/>
    </source>
</evidence>
<dbReference type="Pfam" id="PF14260">
    <property type="entry name" value="zf-C4pol"/>
    <property type="match status" value="1"/>
</dbReference>
<dbReference type="InterPro" id="IPR006133">
    <property type="entry name" value="DNA-dir_DNA_pol_B_exonuc"/>
</dbReference>
<keyword evidence="6 15" id="KW-0479">Metal-binding</keyword>
<dbReference type="Gene3D" id="1.10.132.60">
    <property type="entry name" value="DNA polymerase family B, C-terminal domain"/>
    <property type="match status" value="1"/>
</dbReference>
<evidence type="ECO:0000256" key="6">
    <source>
        <dbReference type="ARBA" id="ARBA00022723"/>
    </source>
</evidence>
<dbReference type="InterPro" id="IPR042087">
    <property type="entry name" value="DNA_pol_B_thumb"/>
</dbReference>
<comment type="cofactor">
    <cofactor evidence="1 15">
        <name>[4Fe-4S] cluster</name>
        <dbReference type="ChEBI" id="CHEBI:49883"/>
    </cofactor>
</comment>
<evidence type="ECO:0000256" key="10">
    <source>
        <dbReference type="ARBA" id="ARBA00023004"/>
    </source>
</evidence>
<dbReference type="InterPro" id="IPR006134">
    <property type="entry name" value="DNA-dir_DNA_pol_B_multi_dom"/>
</dbReference>
<dbReference type="Pfam" id="PF24065">
    <property type="entry name" value="REV3_N"/>
    <property type="match status" value="1"/>
</dbReference>
<feature type="domain" description="DNA polymerase zeta catalytic subunit N-terminal" evidence="21">
    <location>
        <begin position="4"/>
        <end position="60"/>
    </location>
</feature>
<evidence type="ECO:0000256" key="12">
    <source>
        <dbReference type="ARBA" id="ARBA00023128"/>
    </source>
</evidence>
<keyword evidence="10 15" id="KW-0408">Iron</keyword>
<organism evidence="22 23">
    <name type="scientific">Ceratocystis pirilliformis</name>
    <dbReference type="NCBI Taxonomy" id="259994"/>
    <lineage>
        <taxon>Eukaryota</taxon>
        <taxon>Fungi</taxon>
        <taxon>Dikarya</taxon>
        <taxon>Ascomycota</taxon>
        <taxon>Pezizomycotina</taxon>
        <taxon>Sordariomycetes</taxon>
        <taxon>Hypocreomycetidae</taxon>
        <taxon>Microascales</taxon>
        <taxon>Ceratocystidaceae</taxon>
        <taxon>Ceratocystis</taxon>
    </lineage>
</organism>
<evidence type="ECO:0000256" key="7">
    <source>
        <dbReference type="ARBA" id="ARBA00022763"/>
    </source>
</evidence>
<dbReference type="Pfam" id="PF03104">
    <property type="entry name" value="DNA_pol_B_exo1"/>
    <property type="match status" value="1"/>
</dbReference>
<dbReference type="InterPro" id="IPR023211">
    <property type="entry name" value="DNA_pol_palm_dom_sf"/>
</dbReference>
<comment type="similarity">
    <text evidence="3 15">Belongs to the DNA polymerase type-B family.</text>
</comment>
<dbReference type="Gene3D" id="3.30.420.10">
    <property type="entry name" value="Ribonuclease H-like superfamily/Ribonuclease H"/>
    <property type="match status" value="1"/>
</dbReference>
<evidence type="ECO:0000256" key="4">
    <source>
        <dbReference type="ARBA" id="ARBA00022679"/>
    </source>
</evidence>
<keyword evidence="7" id="KW-0227">DNA damage</keyword>
<comment type="subcellular location">
    <subcellularLocation>
        <location evidence="2">Mitochondrion</location>
    </subcellularLocation>
    <subcellularLocation>
        <location evidence="15">Nucleus</location>
    </subcellularLocation>
</comment>
<reference evidence="22 23" key="1">
    <citation type="journal article" date="2024" name="IMA Fungus">
        <title>IMA Genome - F19 : A genome assembly and annotation guide to empower mycologists, including annotated draft genome sequences of Ceratocystis pirilliformis, Diaporthe australafricana, Fusarium ophioides, Paecilomyces lecythidis, and Sporothrix stenoceras.</title>
        <authorList>
            <person name="Aylward J."/>
            <person name="Wilson A.M."/>
            <person name="Visagie C.M."/>
            <person name="Spraker J."/>
            <person name="Barnes I."/>
            <person name="Buitendag C."/>
            <person name="Ceriani C."/>
            <person name="Del Mar Angel L."/>
            <person name="du Plessis D."/>
            <person name="Fuchs T."/>
            <person name="Gasser K."/>
            <person name="Kramer D."/>
            <person name="Li W."/>
            <person name="Munsamy K."/>
            <person name="Piso A."/>
            <person name="Price J.L."/>
            <person name="Sonnekus B."/>
            <person name="Thomas C."/>
            <person name="van der Nest A."/>
            <person name="van Dijk A."/>
            <person name="van Heerden A."/>
            <person name="van Vuuren N."/>
            <person name="Yilmaz N."/>
            <person name="Duong T.A."/>
            <person name="van der Merwe N.A."/>
            <person name="Wingfield M.J."/>
            <person name="Wingfield B.D."/>
        </authorList>
    </citation>
    <scope>NUCLEOTIDE SEQUENCE [LARGE SCALE GENOMIC DNA]</scope>
    <source>
        <strain evidence="22 23">CMW 12675</strain>
    </source>
</reference>
<feature type="compositionally biased region" description="Polar residues" evidence="16">
    <location>
        <begin position="915"/>
        <end position="924"/>
    </location>
</feature>
<dbReference type="Pfam" id="PF24055">
    <property type="entry name" value="POL3_N"/>
    <property type="match status" value="1"/>
</dbReference>
<dbReference type="InterPro" id="IPR012337">
    <property type="entry name" value="RNaseH-like_sf"/>
</dbReference>
<keyword evidence="12" id="KW-0496">Mitochondrion</keyword>
<keyword evidence="13" id="KW-0234">DNA repair</keyword>
<dbReference type="GO" id="GO:0003887">
    <property type="term" value="F:DNA-directed DNA polymerase activity"/>
    <property type="evidence" value="ECO:0007669"/>
    <property type="project" value="UniProtKB-EC"/>
</dbReference>
<dbReference type="InterPro" id="IPR056435">
    <property type="entry name" value="DPOD/Z_N"/>
</dbReference>
<comment type="catalytic activity">
    <reaction evidence="14 15">
        <text>DNA(n) + a 2'-deoxyribonucleoside 5'-triphosphate = DNA(n+1) + diphosphate</text>
        <dbReference type="Rhea" id="RHEA:22508"/>
        <dbReference type="Rhea" id="RHEA-COMP:17339"/>
        <dbReference type="Rhea" id="RHEA-COMP:17340"/>
        <dbReference type="ChEBI" id="CHEBI:33019"/>
        <dbReference type="ChEBI" id="CHEBI:61560"/>
        <dbReference type="ChEBI" id="CHEBI:173112"/>
        <dbReference type="EC" id="2.7.7.7"/>
    </reaction>
</comment>
<dbReference type="Pfam" id="PF00136">
    <property type="entry name" value="DNA_pol_B"/>
    <property type="match status" value="1"/>
</dbReference>
<dbReference type="EMBL" id="JAWDJO010000115">
    <property type="protein sequence ID" value="KAL1893206.1"/>
    <property type="molecule type" value="Genomic_DNA"/>
</dbReference>
<keyword evidence="15" id="KW-0539">Nucleus</keyword>
<dbReference type="PROSITE" id="PS00116">
    <property type="entry name" value="DNA_POLYMERASE_B"/>
    <property type="match status" value="1"/>
</dbReference>
<dbReference type="InterPro" id="IPR017964">
    <property type="entry name" value="DNA-dir_DNA_pol_B_CS"/>
</dbReference>
<proteinExistence type="inferred from homology"/>
<dbReference type="PRINTS" id="PR00106">
    <property type="entry name" value="DNAPOLB"/>
</dbReference>
<dbReference type="InterPro" id="IPR025687">
    <property type="entry name" value="Znf-C4pol"/>
</dbReference>
<feature type="region of interest" description="Disordered" evidence="16">
    <location>
        <begin position="814"/>
        <end position="839"/>
    </location>
</feature>
<gene>
    <name evidence="22" type="primary">REV3</name>
    <name evidence="22" type="ORF">Cpir12675_004225</name>
</gene>
<evidence type="ECO:0000256" key="1">
    <source>
        <dbReference type="ARBA" id="ARBA00001966"/>
    </source>
</evidence>
<dbReference type="Gene3D" id="3.30.342.10">
    <property type="entry name" value="DNA Polymerase, chain B, domain 1"/>
    <property type="match status" value="1"/>
</dbReference>
<dbReference type="SUPFAM" id="SSF53098">
    <property type="entry name" value="Ribonuclease H-like"/>
    <property type="match status" value="1"/>
</dbReference>
<evidence type="ECO:0000256" key="9">
    <source>
        <dbReference type="ARBA" id="ARBA00022932"/>
    </source>
</evidence>
<evidence type="ECO:0000256" key="8">
    <source>
        <dbReference type="ARBA" id="ARBA00022833"/>
    </source>
</evidence>
<keyword evidence="5 15" id="KW-0548">Nucleotidyltransferase</keyword>
<accession>A0ABR3YXX4</accession>
<keyword evidence="15" id="KW-0235">DNA replication</keyword>
<evidence type="ECO:0000256" key="14">
    <source>
        <dbReference type="ARBA" id="ARBA00049244"/>
    </source>
</evidence>
<evidence type="ECO:0000256" key="13">
    <source>
        <dbReference type="ARBA" id="ARBA00023204"/>
    </source>
</evidence>
<dbReference type="Proteomes" id="UP001583280">
    <property type="component" value="Unassembled WGS sequence"/>
</dbReference>
<keyword evidence="4 15" id="KW-0808">Transferase</keyword>
<evidence type="ECO:0000259" key="18">
    <source>
        <dbReference type="Pfam" id="PF03104"/>
    </source>
</evidence>
<keyword evidence="8 15" id="KW-0862">Zinc</keyword>
<feature type="domain" description="DNA-directed DNA polymerase family B exonuclease" evidence="18">
    <location>
        <begin position="931"/>
        <end position="1122"/>
    </location>
</feature>
<evidence type="ECO:0000256" key="5">
    <source>
        <dbReference type="ARBA" id="ARBA00022695"/>
    </source>
</evidence>
<keyword evidence="23" id="KW-1185">Reference proteome</keyword>
<feature type="domain" description="DNA-directed DNA polymerase family B multifunctional" evidence="17">
    <location>
        <begin position="1198"/>
        <end position="1660"/>
    </location>
</feature>
<keyword evidence="15" id="KW-0863">Zinc-finger</keyword>
<dbReference type="CDD" id="cd05534">
    <property type="entry name" value="POLBc_zeta"/>
    <property type="match status" value="1"/>
</dbReference>
<dbReference type="Gene3D" id="3.90.1600.10">
    <property type="entry name" value="Palm domain of DNA polymerase"/>
    <property type="match status" value="1"/>
</dbReference>
<comment type="caution">
    <text evidence="22">The sequence shown here is derived from an EMBL/GenBank/DDBJ whole genome shotgun (WGS) entry which is preliminary data.</text>
</comment>
<sequence>MDGFRVQINAIDHYQTPPSPYTPVLRNDVSASQAYQLPHVPVIRIFGATTAGQKVCAHVHGFFPYVYVPYEGSLEPKKVGSYIYRLHVSIDHALSLIVRRPTSRLSRHPKFVARITLVKGVPFYGFHVGYSFFLKIYMFNPNIMNRLVDVLQNGAIMQTRFQPYEAHIQYLSQFMIDYNLFGCDWLDADKTHFRAPLPEAFEEDARQLQEDGNKNRLRGSQPSLSLLYNDSTVPACFVTDDSTLPRSSYCTLEVDISVCDITNRRSLTERCLHHDFIERLYPVPESVKLVPSMAGLWRSEEQRRRALGLSASNSSPFPPDVLVSMSPDKKGTIETGFMGEEEQRKQVAQLIEAEYDPNITPLFETFVKHHPRADSVRTVMESVEDLYPDNLQAVLGLAPQCVDDASVENPPLEDIEVDEVHISLSQDPINDDVANEIQDTEDIDHMDEQARRDFGAQSPEAAENEEANIEGLLTSFVGLSRSGLYSGTPPKISVDTSLIEAACSDRFSPGLRRVPGTTKARGKRFFTSSPDVRPGLNHKKMKIGPVSSYIPVVIEESGSLDVEETLAKGKANIDKKRVSFKPLVGANQALSVQRDSQPVMTEDGRNIEEWLQRNTDLISSSLEFPSTPATSRLNRASFMHHSPLPVRSSQDALSPAGSRLFIANSRAPPVSPFLLRTPRHAQRSLIFTTPFKTPHSKLSWPISSSPFSIRKAGCSSSPFPACKQTPDSNTRPLLSQRTARTHTFVFSTPPPEVAEVCSSFGQYDLPEVINEEVTYSVEADVPTRPHEYGGKTFRLRSNTLPFLPEFEIDAGHANNNSNLLDEPDSKANKNRAKASQSRSLPQDVRCQICSIKAWDFFPPPPSFQEVKAWDMARHAASMSSSRPNQRLSSQYMLRSQHFASQIDGPTPAKRGSAAITASQRQRSTGLKPETRSMSILAIEIHVNTRGKLMPNPEHDSVQFVFWSLQTDQSYADVVDLEDPTPDQAGIVSGVIVLSEESTELAQRIKRQTKWVVQAEDTELEVLTAVAAMVRRFDPDILTGFEVHSGSWGFLLERAAAKYEYDLGEDLSRMRSDPASRLHKDGNSARWAFTKTSTVKVTGRHTINIWRAMRGEMSLSQYTIENVAWHLLGRRIPHYSHAVLTAWHKASSSADACAGGGHRAMARLLRYYQLRTRLDLEILEANELVVRTRERARLLGVDFFSVISRGSQFKVESMMGRIAKPENYVFVSPSRKQVGGQNALECLPLVMEPQSALYNDPVVVLDFQSLYPSVMIAYNYCYSTFLGRIVGWGSGATNKMGFTQYTRAKHLLTLVQNSVTIAPNGMMYVTPAVRTSLLAKMLREILETRVMVKSGMKNAKKSVHQLLNNRQLALKLLANVTYGYTSASYSGRMPCAEIADSIVQTGRETLERAIAMIHTHPSWKAEVVYGDTDSLFIRLPGRTKASAFSIANEMAVAITAANPRPVKIKFEKVYQPCVLLAKKRYVGYKWEHPSQDTPVFEAKGIETVRRDGTPGEQKIQEKVLRTLFDTADLSRVKAYFQRQCDKILRGHVSLQDFCFAKEVKLGTYADSSGGVHNYRRPNQPQPPALPPGALLAARKILVDGRAEPQHGERVPYLVIAGVPGSRLSDRCVAPSEVLDSPDAELDADYYINKNIIPAIDRILQLVGASAKRWYDEMPKVKRVRRIDPKRRSAVIEAYLSVASCIACKSHLPPRTASTAITAKTTSGRGAGDTLICMRCLAQRPQTLTTIQQRMSALNTSLGNIRAVCRSCAATAFGDEIACDSLDCSVFWTRSKMEARTRSEGEMLREAERKLLEW</sequence>
<dbReference type="Gene3D" id="1.10.287.690">
    <property type="entry name" value="Helix hairpin bin"/>
    <property type="match status" value="1"/>
</dbReference>
<evidence type="ECO:0000256" key="2">
    <source>
        <dbReference type="ARBA" id="ARBA00004173"/>
    </source>
</evidence>
<evidence type="ECO:0000256" key="15">
    <source>
        <dbReference type="RuleBase" id="RU000442"/>
    </source>
</evidence>
<dbReference type="SUPFAM" id="SSF56672">
    <property type="entry name" value="DNA/RNA polymerases"/>
    <property type="match status" value="1"/>
</dbReference>
<evidence type="ECO:0000313" key="22">
    <source>
        <dbReference type="EMBL" id="KAL1893206.1"/>
    </source>
</evidence>
<name>A0ABR3YXX4_9PEZI</name>
<protein>
    <recommendedName>
        <fullName evidence="15">DNA polymerase</fullName>
        <ecNumber evidence="15">2.7.7.7</ecNumber>
    </recommendedName>
</protein>
<feature type="domain" description="DNA polymerase delta/zeta catalytic subunit N-terminal" evidence="20">
    <location>
        <begin position="61"/>
        <end position="144"/>
    </location>
</feature>
<dbReference type="EC" id="2.7.7.7" evidence="15"/>
<evidence type="ECO:0000259" key="19">
    <source>
        <dbReference type="Pfam" id="PF14260"/>
    </source>
</evidence>
<keyword evidence="11 15" id="KW-0411">Iron-sulfur</keyword>
<evidence type="ECO:0000256" key="3">
    <source>
        <dbReference type="ARBA" id="ARBA00005755"/>
    </source>
</evidence>
<dbReference type="PANTHER" id="PTHR45812">
    <property type="entry name" value="DNA POLYMERASE ZETA CATALYTIC SUBUNIT"/>
    <property type="match status" value="1"/>
</dbReference>
<dbReference type="SMART" id="SM00486">
    <property type="entry name" value="POLBc"/>
    <property type="match status" value="1"/>
</dbReference>
<dbReference type="InterPro" id="IPR056447">
    <property type="entry name" value="REV3_N"/>
</dbReference>
<dbReference type="InterPro" id="IPR006172">
    <property type="entry name" value="DNA-dir_DNA_pol_B"/>
</dbReference>
<dbReference type="InterPro" id="IPR030559">
    <property type="entry name" value="PolZ_Rev3"/>
</dbReference>
<evidence type="ECO:0000259" key="17">
    <source>
        <dbReference type="Pfam" id="PF00136"/>
    </source>
</evidence>
<evidence type="ECO:0000259" key="20">
    <source>
        <dbReference type="Pfam" id="PF24055"/>
    </source>
</evidence>
<keyword evidence="15" id="KW-0238">DNA-binding</keyword>